<organism evidence="1">
    <name type="scientific">Tanacetum cinerariifolium</name>
    <name type="common">Dalmatian daisy</name>
    <name type="synonym">Chrysanthemum cinerariifolium</name>
    <dbReference type="NCBI Taxonomy" id="118510"/>
    <lineage>
        <taxon>Eukaryota</taxon>
        <taxon>Viridiplantae</taxon>
        <taxon>Streptophyta</taxon>
        <taxon>Embryophyta</taxon>
        <taxon>Tracheophyta</taxon>
        <taxon>Spermatophyta</taxon>
        <taxon>Magnoliopsida</taxon>
        <taxon>eudicotyledons</taxon>
        <taxon>Gunneridae</taxon>
        <taxon>Pentapetalae</taxon>
        <taxon>asterids</taxon>
        <taxon>campanulids</taxon>
        <taxon>Asterales</taxon>
        <taxon>Asteraceae</taxon>
        <taxon>Asteroideae</taxon>
        <taxon>Anthemideae</taxon>
        <taxon>Anthemidinae</taxon>
        <taxon>Tanacetum</taxon>
    </lineage>
</organism>
<proteinExistence type="predicted"/>
<dbReference type="EMBL" id="BKCJ011952076">
    <property type="protein sequence ID" value="GFD62938.1"/>
    <property type="molecule type" value="Genomic_DNA"/>
</dbReference>
<name>A0A699XYQ1_TANCI</name>
<dbReference type="AlphaFoldDB" id="A0A699XYQ1"/>
<reference evidence="1" key="1">
    <citation type="journal article" date="2019" name="Sci. Rep.">
        <title>Draft genome of Tanacetum cinerariifolium, the natural source of mosquito coil.</title>
        <authorList>
            <person name="Yamashiro T."/>
            <person name="Shiraishi A."/>
            <person name="Satake H."/>
            <person name="Nakayama K."/>
        </authorList>
    </citation>
    <scope>NUCLEOTIDE SEQUENCE</scope>
</reference>
<sequence>NAMEVVEWAGMEERWGKTCGGKIGLNATVFAILTGKKIGTVGTLGF</sequence>
<protein>
    <submittedName>
        <fullName evidence="1">Uncharacterized protein</fullName>
    </submittedName>
</protein>
<gene>
    <name evidence="1" type="ORF">Tci_934907</name>
</gene>
<evidence type="ECO:0000313" key="1">
    <source>
        <dbReference type="EMBL" id="GFD62938.1"/>
    </source>
</evidence>
<comment type="caution">
    <text evidence="1">The sequence shown here is derived from an EMBL/GenBank/DDBJ whole genome shotgun (WGS) entry which is preliminary data.</text>
</comment>
<feature type="non-terminal residue" evidence="1">
    <location>
        <position position="1"/>
    </location>
</feature>
<accession>A0A699XYQ1</accession>